<evidence type="ECO:0000256" key="1">
    <source>
        <dbReference type="ARBA" id="ARBA00022737"/>
    </source>
</evidence>
<dbReference type="CDD" id="cd05819">
    <property type="entry name" value="NHL"/>
    <property type="match status" value="1"/>
</dbReference>
<keyword evidence="1" id="KW-0677">Repeat</keyword>
<dbReference type="Gene3D" id="2.120.10.30">
    <property type="entry name" value="TolB, C-terminal domain"/>
    <property type="match status" value="2"/>
</dbReference>
<gene>
    <name evidence="4" type="ORF">J2W55_002574</name>
</gene>
<keyword evidence="3" id="KW-0732">Signal</keyword>
<comment type="caution">
    <text evidence="4">The sequence shown here is derived from an EMBL/GenBank/DDBJ whole genome shotgun (WGS) entry which is preliminary data.</text>
</comment>
<dbReference type="InterPro" id="IPR011042">
    <property type="entry name" value="6-blade_b-propeller_TolB-like"/>
</dbReference>
<dbReference type="Gene3D" id="2.60.40.10">
    <property type="entry name" value="Immunoglobulins"/>
    <property type="match status" value="1"/>
</dbReference>
<dbReference type="Proteomes" id="UP001247620">
    <property type="component" value="Unassembled WGS sequence"/>
</dbReference>
<dbReference type="EMBL" id="JAVDUU010000002">
    <property type="protein sequence ID" value="MDR6942732.1"/>
    <property type="molecule type" value="Genomic_DNA"/>
</dbReference>
<dbReference type="InterPro" id="IPR050952">
    <property type="entry name" value="TRIM-NHL_E3_ligases"/>
</dbReference>
<dbReference type="PROSITE" id="PS51125">
    <property type="entry name" value="NHL"/>
    <property type="match status" value="2"/>
</dbReference>
<evidence type="ECO:0000256" key="3">
    <source>
        <dbReference type="SAM" id="SignalP"/>
    </source>
</evidence>
<accession>A0ABU1TBF2</accession>
<dbReference type="PANTHER" id="PTHR24104">
    <property type="entry name" value="E3 UBIQUITIN-PROTEIN LIGASE NHLRC1-RELATED"/>
    <property type="match status" value="1"/>
</dbReference>
<name>A0ABU1TBF2_9SPHI</name>
<reference evidence="4 5" key="1">
    <citation type="submission" date="2023-07" db="EMBL/GenBank/DDBJ databases">
        <title>Sorghum-associated microbial communities from plants grown in Nebraska, USA.</title>
        <authorList>
            <person name="Schachtman D."/>
        </authorList>
    </citation>
    <scope>NUCLEOTIDE SEQUENCE [LARGE SCALE GENOMIC DNA]</scope>
    <source>
        <strain evidence="4 5">3262</strain>
    </source>
</reference>
<dbReference type="SUPFAM" id="SSF101898">
    <property type="entry name" value="NHL repeat"/>
    <property type="match status" value="1"/>
</dbReference>
<feature type="repeat" description="NHL" evidence="2">
    <location>
        <begin position="145"/>
        <end position="186"/>
    </location>
</feature>
<dbReference type="PANTHER" id="PTHR24104:SF25">
    <property type="entry name" value="PROTEIN LIN-41"/>
    <property type="match status" value="1"/>
</dbReference>
<keyword evidence="5" id="KW-1185">Reference proteome</keyword>
<feature type="signal peptide" evidence="3">
    <location>
        <begin position="1"/>
        <end position="20"/>
    </location>
</feature>
<proteinExistence type="predicted"/>
<evidence type="ECO:0000256" key="2">
    <source>
        <dbReference type="PROSITE-ProRule" id="PRU00504"/>
    </source>
</evidence>
<dbReference type="PROSITE" id="PS51257">
    <property type="entry name" value="PROKAR_LIPOPROTEIN"/>
    <property type="match status" value="1"/>
</dbReference>
<evidence type="ECO:0000313" key="5">
    <source>
        <dbReference type="Proteomes" id="UP001247620"/>
    </source>
</evidence>
<dbReference type="RefSeq" id="WP_310096216.1">
    <property type="nucleotide sequence ID" value="NZ_JAVDUU010000002.1"/>
</dbReference>
<dbReference type="InterPro" id="IPR001258">
    <property type="entry name" value="NHL_repeat"/>
</dbReference>
<feature type="chain" id="PRO_5047218721" evidence="3">
    <location>
        <begin position="21"/>
        <end position="404"/>
    </location>
</feature>
<protein>
    <submittedName>
        <fullName evidence="4">Sugar lactone lactonase YvrE</fullName>
    </submittedName>
</protein>
<feature type="repeat" description="NHL" evidence="2">
    <location>
        <begin position="237"/>
        <end position="276"/>
    </location>
</feature>
<organism evidence="4 5">
    <name type="scientific">Mucilaginibacter pocheonensis</name>
    <dbReference type="NCBI Taxonomy" id="398050"/>
    <lineage>
        <taxon>Bacteria</taxon>
        <taxon>Pseudomonadati</taxon>
        <taxon>Bacteroidota</taxon>
        <taxon>Sphingobacteriia</taxon>
        <taxon>Sphingobacteriales</taxon>
        <taxon>Sphingobacteriaceae</taxon>
        <taxon>Mucilaginibacter</taxon>
    </lineage>
</organism>
<sequence length="404" mass="45335">MNKYLLLVTIAFIASLSACKKEATGNKSIIDTIKINDTIKVNVNELDRPINLKASKGLYGNRIIVTWTPIPKAKNYRLFKFDDTKQDYQLLKESADTSYTDLATVTPLTKVFYKVMVYNSNIEYSKFSDIDYGYTTGQAYSRNLFFGSPGSGQGQFVYPNYVEVDKDDNIYVADLENGKIQKFDKTGKFLELFFAGIRSARGLAFLKNGNAVVTQLTLSDNYVKIIDKQKNVVASWGSFGTGNGKFQNIEGITVDDDQNIYIVDGINNVVQKFDQTGKFLLKFTATIQAPNQAHGPYPFGICYYNNKIFVTSPYNSIIRIYDKNGKFLNSLDAGTTTEGIKARNNYLYIACAGFILKTDEKGEIREKIGVGQFSSLISGLTVNSEDEIIVTEVYEQKIISYKHL</sequence>
<evidence type="ECO:0000313" key="4">
    <source>
        <dbReference type="EMBL" id="MDR6942732.1"/>
    </source>
</evidence>
<dbReference type="InterPro" id="IPR013783">
    <property type="entry name" value="Ig-like_fold"/>
</dbReference>